<dbReference type="EMBL" id="CT868661">
    <property type="protein sequence ID" value="CAK91179.1"/>
    <property type="molecule type" value="Genomic_DNA"/>
</dbReference>
<reference evidence="11 12" key="1">
    <citation type="journal article" date="2006" name="Nature">
        <title>Global trends of whole-genome duplications revealed by the ciliate Paramecium tetraurelia.</title>
        <authorList>
            <consortium name="Genoscope"/>
            <person name="Aury J.-M."/>
            <person name="Jaillon O."/>
            <person name="Duret L."/>
            <person name="Noel B."/>
            <person name="Jubin C."/>
            <person name="Porcel B.M."/>
            <person name="Segurens B."/>
            <person name="Daubin V."/>
            <person name="Anthouard V."/>
            <person name="Aiach N."/>
            <person name="Arnaiz O."/>
            <person name="Billaut A."/>
            <person name="Beisson J."/>
            <person name="Blanc I."/>
            <person name="Bouhouche K."/>
            <person name="Camara F."/>
            <person name="Duharcourt S."/>
            <person name="Guigo R."/>
            <person name="Gogendeau D."/>
            <person name="Katinka M."/>
            <person name="Keller A.-M."/>
            <person name="Kissmehl R."/>
            <person name="Klotz C."/>
            <person name="Koll F."/>
            <person name="Le Moue A."/>
            <person name="Lepere C."/>
            <person name="Malinsky S."/>
            <person name="Nowacki M."/>
            <person name="Nowak J.K."/>
            <person name="Plattner H."/>
            <person name="Poulain J."/>
            <person name="Ruiz F."/>
            <person name="Serrano V."/>
            <person name="Zagulski M."/>
            <person name="Dessen P."/>
            <person name="Betermier M."/>
            <person name="Weissenbach J."/>
            <person name="Scarpelli C."/>
            <person name="Schachter V."/>
            <person name="Sperling L."/>
            <person name="Meyer E."/>
            <person name="Cohen J."/>
            <person name="Wincker P."/>
        </authorList>
    </citation>
    <scope>NUCLEOTIDE SEQUENCE [LARGE SCALE GENOMIC DNA]</scope>
    <source>
        <strain evidence="11 12">Stock d4-2</strain>
    </source>
</reference>
<feature type="region of interest" description="Disordered" evidence="9">
    <location>
        <begin position="17"/>
        <end position="45"/>
    </location>
</feature>
<dbReference type="InterPro" id="IPR017441">
    <property type="entry name" value="Protein_kinase_ATP_BS"/>
</dbReference>
<keyword evidence="12" id="KW-1185">Reference proteome</keyword>
<dbReference type="PROSITE" id="PS00107">
    <property type="entry name" value="PROTEIN_KINASE_ATP"/>
    <property type="match status" value="1"/>
</dbReference>
<dbReference type="OMA" id="DRCECLG"/>
<dbReference type="FunFam" id="1.10.510.10:FF:000048">
    <property type="entry name" value="Protein kinase C"/>
    <property type="match status" value="1"/>
</dbReference>
<evidence type="ECO:0000256" key="1">
    <source>
        <dbReference type="ARBA" id="ARBA00022527"/>
    </source>
</evidence>
<dbReference type="Gene3D" id="1.10.510.10">
    <property type="entry name" value="Transferase(Phosphotransferase) domain 1"/>
    <property type="match status" value="1"/>
</dbReference>
<evidence type="ECO:0000313" key="12">
    <source>
        <dbReference type="Proteomes" id="UP000000600"/>
    </source>
</evidence>
<dbReference type="CDD" id="cd05123">
    <property type="entry name" value="STKc_AGC"/>
    <property type="match status" value="1"/>
</dbReference>
<dbReference type="GO" id="GO:0004674">
    <property type="term" value="F:protein serine/threonine kinase activity"/>
    <property type="evidence" value="ECO:0000318"/>
    <property type="project" value="GO_Central"/>
</dbReference>
<dbReference type="PROSITE" id="PS50011">
    <property type="entry name" value="PROTEIN_KINASE_DOM"/>
    <property type="match status" value="1"/>
</dbReference>
<keyword evidence="2" id="KW-0597">Phosphoprotein</keyword>
<dbReference type="Gene3D" id="3.30.200.20">
    <property type="entry name" value="Phosphorylase Kinase, domain 1"/>
    <property type="match status" value="1"/>
</dbReference>
<name>A0E7B2_PARTE</name>
<dbReference type="GO" id="GO:0005524">
    <property type="term" value="F:ATP binding"/>
    <property type="evidence" value="ECO:0007669"/>
    <property type="project" value="UniProtKB-UniRule"/>
</dbReference>
<dbReference type="Proteomes" id="UP000000600">
    <property type="component" value="Unassembled WGS sequence"/>
</dbReference>
<dbReference type="PROSITE" id="PS00108">
    <property type="entry name" value="PROTEIN_KINASE_ST"/>
    <property type="match status" value="1"/>
</dbReference>
<dbReference type="SMART" id="SM00220">
    <property type="entry name" value="S_TKc"/>
    <property type="match status" value="1"/>
</dbReference>
<dbReference type="FunFam" id="3.30.200.20:FF:000537">
    <property type="entry name" value="Non-specific serine/threonine protein kinase"/>
    <property type="match status" value="1"/>
</dbReference>
<evidence type="ECO:0000256" key="4">
    <source>
        <dbReference type="ARBA" id="ARBA00022741"/>
    </source>
</evidence>
<dbReference type="OrthoDB" id="63267at2759"/>
<keyword evidence="1 8" id="KW-0723">Serine/threonine-protein kinase</keyword>
<organism evidence="11 12">
    <name type="scientific">Paramecium tetraurelia</name>
    <dbReference type="NCBI Taxonomy" id="5888"/>
    <lineage>
        <taxon>Eukaryota</taxon>
        <taxon>Sar</taxon>
        <taxon>Alveolata</taxon>
        <taxon>Ciliophora</taxon>
        <taxon>Intramacronucleata</taxon>
        <taxon>Oligohymenophorea</taxon>
        <taxon>Peniculida</taxon>
        <taxon>Parameciidae</taxon>
        <taxon>Paramecium</taxon>
    </lineage>
</organism>
<evidence type="ECO:0000256" key="7">
    <source>
        <dbReference type="PROSITE-ProRule" id="PRU10141"/>
    </source>
</evidence>
<dbReference type="InterPro" id="IPR045270">
    <property type="entry name" value="STKc_AGC"/>
</dbReference>
<evidence type="ECO:0000313" key="11">
    <source>
        <dbReference type="EMBL" id="CAK91179.1"/>
    </source>
</evidence>
<dbReference type="SUPFAM" id="SSF56112">
    <property type="entry name" value="Protein kinase-like (PK-like)"/>
    <property type="match status" value="1"/>
</dbReference>
<evidence type="ECO:0000256" key="2">
    <source>
        <dbReference type="ARBA" id="ARBA00022553"/>
    </source>
</evidence>
<dbReference type="GO" id="GO:0005737">
    <property type="term" value="C:cytoplasm"/>
    <property type="evidence" value="ECO:0000318"/>
    <property type="project" value="GO_Central"/>
</dbReference>
<proteinExistence type="inferred from homology"/>
<dbReference type="KEGG" id="ptm:GSPATT00023907001"/>
<dbReference type="Pfam" id="PF00069">
    <property type="entry name" value="Pkinase"/>
    <property type="match status" value="1"/>
</dbReference>
<evidence type="ECO:0000256" key="9">
    <source>
        <dbReference type="SAM" id="MobiDB-lite"/>
    </source>
</evidence>
<dbReference type="InterPro" id="IPR011009">
    <property type="entry name" value="Kinase-like_dom_sf"/>
</dbReference>
<evidence type="ECO:0000259" key="10">
    <source>
        <dbReference type="PROSITE" id="PS50011"/>
    </source>
</evidence>
<accession>A0E7B2</accession>
<dbReference type="STRING" id="5888.A0E7B2"/>
<comment type="similarity">
    <text evidence="8">Belongs to the protein kinase superfamily.</text>
</comment>
<dbReference type="HOGENOM" id="CLU_000288_63_5_1"/>
<gene>
    <name evidence="11" type="ORF">GSPATT00023907001</name>
</gene>
<dbReference type="RefSeq" id="XP_001458576.1">
    <property type="nucleotide sequence ID" value="XM_001458539.2"/>
</dbReference>
<dbReference type="eggNOG" id="KOG0598">
    <property type="taxonomic scope" value="Eukaryota"/>
</dbReference>
<evidence type="ECO:0000256" key="6">
    <source>
        <dbReference type="ARBA" id="ARBA00022840"/>
    </source>
</evidence>
<keyword evidence="5" id="KW-0418">Kinase</keyword>
<dbReference type="InterPro" id="IPR008271">
    <property type="entry name" value="Ser/Thr_kinase_AS"/>
</dbReference>
<protein>
    <recommendedName>
        <fullName evidence="10">Protein kinase domain-containing protein</fullName>
    </recommendedName>
</protein>
<dbReference type="AlphaFoldDB" id="A0E7B2"/>
<sequence length="428" mass="49712">MGNMCYRDYDEEKLLGGQEIKKPESVQGSIMKPKHYGASGDGQTNEVVNQNQTEMMDDPELQVEKDEFYKLSNENTRQLDIASKTNESEGQGQQTQKVNIDSFRLLKVLGKGSFGKVMLVQYKSNSKYYAMKVLQKKNIKNERQKRHTETERIILATCSSIFLVRLRYAFQSQYKLYLVVDYMPGGELFYHLRKVGRFKEEVAKFYAAEILLGLQYLHENHIIYRDLKPENILLDENGHIKLTDFGLSKIMMEEDETAFSLCGTPEYLAPEILTTKTGYDKTCDWWSFGALLYEMLVGAPPHYKENKKEMIRRILTQPIPYPQYLSENARSLLEQLLVVDPKKRLGYENDGYDIMKHDFFAGIDLAEIIQHRIQPPYKFDKKELKYFDEGMTKQIAKDTPVNGTLLPNQNFSNFTYQPSMQQGANMKK</sequence>
<dbReference type="InParanoid" id="A0E7B2"/>
<dbReference type="GeneID" id="5044361"/>
<evidence type="ECO:0000256" key="5">
    <source>
        <dbReference type="ARBA" id="ARBA00022777"/>
    </source>
</evidence>
<dbReference type="PANTHER" id="PTHR24351">
    <property type="entry name" value="RIBOSOMAL PROTEIN S6 KINASE"/>
    <property type="match status" value="1"/>
</dbReference>
<dbReference type="InterPro" id="IPR000719">
    <property type="entry name" value="Prot_kinase_dom"/>
</dbReference>
<feature type="binding site" evidence="7">
    <location>
        <position position="132"/>
    </location>
    <ligand>
        <name>ATP</name>
        <dbReference type="ChEBI" id="CHEBI:30616"/>
    </ligand>
</feature>
<keyword evidence="3" id="KW-0808">Transferase</keyword>
<keyword evidence="6 7" id="KW-0067">ATP-binding</keyword>
<evidence type="ECO:0000256" key="3">
    <source>
        <dbReference type="ARBA" id="ARBA00022679"/>
    </source>
</evidence>
<feature type="domain" description="Protein kinase" evidence="10">
    <location>
        <begin position="103"/>
        <end position="360"/>
    </location>
</feature>
<keyword evidence="4 7" id="KW-0547">Nucleotide-binding</keyword>
<evidence type="ECO:0000256" key="8">
    <source>
        <dbReference type="RuleBase" id="RU000304"/>
    </source>
</evidence>
<dbReference type="GO" id="GO:0005634">
    <property type="term" value="C:nucleus"/>
    <property type="evidence" value="ECO:0000318"/>
    <property type="project" value="GO_Central"/>
</dbReference>